<keyword evidence="2" id="KW-1185">Reference proteome</keyword>
<protein>
    <submittedName>
        <fullName evidence="1">Uncharacterized protein</fullName>
    </submittedName>
</protein>
<dbReference type="STRING" id="1123237.Salmuc_04116"/>
<dbReference type="EMBL" id="APVH01000045">
    <property type="protein sequence ID" value="EPX76721.1"/>
    <property type="molecule type" value="Genomic_DNA"/>
</dbReference>
<dbReference type="AlphaFoldDB" id="S9Q5S5"/>
<proteinExistence type="predicted"/>
<gene>
    <name evidence="1" type="ORF">Salmuc_04116</name>
</gene>
<comment type="caution">
    <text evidence="1">The sequence shown here is derived from an EMBL/GenBank/DDBJ whole genome shotgun (WGS) entry which is preliminary data.</text>
</comment>
<evidence type="ECO:0000313" key="1">
    <source>
        <dbReference type="EMBL" id="EPX76721.1"/>
    </source>
</evidence>
<dbReference type="Proteomes" id="UP000015347">
    <property type="component" value="Unassembled WGS sequence"/>
</dbReference>
<accession>S9Q5S5</accession>
<sequence length="51" mass="5321">MSPILVLLLMFTCIAGIFGLSGAAIWFAGRDVADTDTPALARMPKAGARRG</sequence>
<dbReference type="RefSeq" id="WP_020043005.1">
    <property type="nucleotide sequence ID" value="NZ_KE557282.1"/>
</dbReference>
<evidence type="ECO:0000313" key="2">
    <source>
        <dbReference type="Proteomes" id="UP000015347"/>
    </source>
</evidence>
<organism evidence="1 2">
    <name type="scientific">Salipiger mucosus DSM 16094</name>
    <dbReference type="NCBI Taxonomy" id="1123237"/>
    <lineage>
        <taxon>Bacteria</taxon>
        <taxon>Pseudomonadati</taxon>
        <taxon>Pseudomonadota</taxon>
        <taxon>Alphaproteobacteria</taxon>
        <taxon>Rhodobacterales</taxon>
        <taxon>Roseobacteraceae</taxon>
        <taxon>Salipiger</taxon>
    </lineage>
</organism>
<dbReference type="HOGENOM" id="CLU_3103632_0_0_5"/>
<reference evidence="2" key="1">
    <citation type="journal article" date="2014" name="Stand. Genomic Sci.">
        <title>Genome sequence of the exopolysaccharide-producing Salipiger mucosus type strain (DSM 16094(T)), a moderately halophilic member of the Roseobacter clade.</title>
        <authorList>
            <person name="Riedel T."/>
            <person name="Spring S."/>
            <person name="Fiebig A."/>
            <person name="Petersen J."/>
            <person name="Kyrpides N.C."/>
            <person name="Goker M."/>
            <person name="Klenk H.P."/>
        </authorList>
    </citation>
    <scope>NUCLEOTIDE SEQUENCE [LARGE SCALE GENOMIC DNA]</scope>
    <source>
        <strain evidence="2">DSM 16094</strain>
    </source>
</reference>
<name>S9Q5S5_9RHOB</name>